<dbReference type="Proteomes" id="UP000298681">
    <property type="component" value="Unassembled WGS sequence"/>
</dbReference>
<accession>A0A4Z1RBV8</accession>
<evidence type="ECO:0000259" key="1">
    <source>
        <dbReference type="Pfam" id="PF01844"/>
    </source>
</evidence>
<evidence type="ECO:0000313" key="2">
    <source>
        <dbReference type="EMBL" id="TKS53653.1"/>
    </source>
</evidence>
<sequence>MSARGLSRSPPMTRAKHHRSVAFHAQGGRCYYCSQPMWLSDHVSFAQRHRISTAQARQLQCTAEHLQPKATGGTLCRSNVVAACLFCNRTRGKVSPAPEPQKFRQRVRARCNSGKWHSLS</sequence>
<dbReference type="GO" id="GO:0004519">
    <property type="term" value="F:endonuclease activity"/>
    <property type="evidence" value="ECO:0007669"/>
    <property type="project" value="UniProtKB-KW"/>
</dbReference>
<keyword evidence="2" id="KW-0540">Nuclease</keyword>
<dbReference type="Pfam" id="PF01844">
    <property type="entry name" value="HNH"/>
    <property type="match status" value="1"/>
</dbReference>
<protein>
    <submittedName>
        <fullName evidence="2">Restriction endonuclease</fullName>
    </submittedName>
</protein>
<organism evidence="2 3">
    <name type="scientific">Luteimonas yindakuii</name>
    <dbReference type="NCBI Taxonomy" id="2565782"/>
    <lineage>
        <taxon>Bacteria</taxon>
        <taxon>Pseudomonadati</taxon>
        <taxon>Pseudomonadota</taxon>
        <taxon>Gammaproteobacteria</taxon>
        <taxon>Lysobacterales</taxon>
        <taxon>Lysobacteraceae</taxon>
        <taxon>Luteimonas</taxon>
    </lineage>
</organism>
<dbReference type="GO" id="GO:0008270">
    <property type="term" value="F:zinc ion binding"/>
    <property type="evidence" value="ECO:0007669"/>
    <property type="project" value="InterPro"/>
</dbReference>
<comment type="caution">
    <text evidence="2">The sequence shown here is derived from an EMBL/GenBank/DDBJ whole genome shotgun (WGS) entry which is preliminary data.</text>
</comment>
<dbReference type="InterPro" id="IPR002711">
    <property type="entry name" value="HNH"/>
</dbReference>
<gene>
    <name evidence="2" type="ORF">E4582_01935</name>
</gene>
<feature type="domain" description="HNH" evidence="1">
    <location>
        <begin position="59"/>
        <end position="92"/>
    </location>
</feature>
<evidence type="ECO:0000313" key="3">
    <source>
        <dbReference type="Proteomes" id="UP000298681"/>
    </source>
</evidence>
<dbReference type="RefSeq" id="WP_134673037.1">
    <property type="nucleotide sequence ID" value="NZ_SPUH01000001.1"/>
</dbReference>
<keyword evidence="2" id="KW-0378">Hydrolase</keyword>
<dbReference type="GO" id="GO:0003676">
    <property type="term" value="F:nucleic acid binding"/>
    <property type="evidence" value="ECO:0007669"/>
    <property type="project" value="InterPro"/>
</dbReference>
<dbReference type="Gene3D" id="1.10.30.50">
    <property type="match status" value="1"/>
</dbReference>
<keyword evidence="2" id="KW-0255">Endonuclease</keyword>
<name>A0A4Z1RBV8_9GAMM</name>
<reference evidence="2 3" key="1">
    <citation type="submission" date="2019-01" db="EMBL/GenBank/DDBJ databases">
        <authorList>
            <person name="Zhang S."/>
        </authorList>
    </citation>
    <scope>NUCLEOTIDE SEQUENCE [LARGE SCALE GENOMIC DNA]</scope>
    <source>
        <strain evidence="2 3">1626</strain>
    </source>
</reference>
<proteinExistence type="predicted"/>
<dbReference type="EMBL" id="SPUH01000001">
    <property type="protein sequence ID" value="TKS53653.1"/>
    <property type="molecule type" value="Genomic_DNA"/>
</dbReference>
<dbReference type="AlphaFoldDB" id="A0A4Z1RBV8"/>
<keyword evidence="3" id="KW-1185">Reference proteome</keyword>